<feature type="compositionally biased region" description="Basic and acidic residues" evidence="1">
    <location>
        <begin position="80"/>
        <end position="99"/>
    </location>
</feature>
<reference evidence="2 3" key="1">
    <citation type="submission" date="2019-04" db="EMBL/GenBank/DDBJ databases">
        <title>Annotation for the trematode Fasciola gigantica.</title>
        <authorList>
            <person name="Choi Y.-J."/>
        </authorList>
    </citation>
    <scope>NUCLEOTIDE SEQUENCE [LARGE SCALE GENOMIC DNA]</scope>
    <source>
        <strain evidence="2">Uganda_cow_1</strain>
    </source>
</reference>
<proteinExistence type="predicted"/>
<sequence>MSITSRQSKTLLAKRGHFRFVYSEKGRGSTSSVLSLRSLSKKRKSLDLPTSGKSGEKRSSISTIVVTQPVISPKKKVHFRSKEEVGSGKEVSKKAPGTDKRRRRKESQPYLYEDTELPKEQLTLMVQTQDELVRNLTTKSVVDLVQKEILPDSSIRTSPSTVIQPLDIHLLKAKSGRITYDLADYIGREMVGKQVTSKGLDLFAQSREEQIRSPAFESLIQSGLHWFTVRDFNISTLAWECVRKCGARVTELYQNLPTMKMNTKPTVRKSKAFGGKKSTKKTQEPKRPYYFLTQNSEAQGSHKMEDLFSNLMGEDMESYKDEDLLSEEDLITMLQIDVADEWDMSSHEKQAKRKQSRVVTASTKPPKAQMQKSRSGSLNSVADTGALMQKIQLSDVQAMNTEMQTAEGRVYIRRLIGLLAAECAPKAIYRKYAQEHRIVFDFENLSPYHQYGPRVIQRLKEHLMQIAGQTQVILNDHQVMETLTRRIGELYKVRP</sequence>
<keyword evidence="3" id="KW-1185">Reference proteome</keyword>
<gene>
    <name evidence="2" type="ORF">FGIG_04086</name>
</gene>
<evidence type="ECO:0000313" key="2">
    <source>
        <dbReference type="EMBL" id="TPP58758.1"/>
    </source>
</evidence>
<evidence type="ECO:0000313" key="3">
    <source>
        <dbReference type="Proteomes" id="UP000316759"/>
    </source>
</evidence>
<feature type="region of interest" description="Disordered" evidence="1">
    <location>
        <begin position="345"/>
        <end position="378"/>
    </location>
</feature>
<dbReference type="Proteomes" id="UP000316759">
    <property type="component" value="Unassembled WGS sequence"/>
</dbReference>
<organism evidence="2 3">
    <name type="scientific">Fasciola gigantica</name>
    <name type="common">Giant liver fluke</name>
    <dbReference type="NCBI Taxonomy" id="46835"/>
    <lineage>
        <taxon>Eukaryota</taxon>
        <taxon>Metazoa</taxon>
        <taxon>Spiralia</taxon>
        <taxon>Lophotrochozoa</taxon>
        <taxon>Platyhelminthes</taxon>
        <taxon>Trematoda</taxon>
        <taxon>Digenea</taxon>
        <taxon>Plagiorchiida</taxon>
        <taxon>Echinostomata</taxon>
        <taxon>Echinostomatoidea</taxon>
        <taxon>Fasciolidae</taxon>
        <taxon>Fasciola</taxon>
    </lineage>
</organism>
<comment type="caution">
    <text evidence="2">The sequence shown here is derived from an EMBL/GenBank/DDBJ whole genome shotgun (WGS) entry which is preliminary data.</text>
</comment>
<dbReference type="OrthoDB" id="6264373at2759"/>
<dbReference type="AlphaFoldDB" id="A0A504YKT9"/>
<accession>A0A504YKT9</accession>
<feature type="region of interest" description="Disordered" evidence="1">
    <location>
        <begin position="76"/>
        <end position="113"/>
    </location>
</feature>
<evidence type="ECO:0000256" key="1">
    <source>
        <dbReference type="SAM" id="MobiDB-lite"/>
    </source>
</evidence>
<dbReference type="EMBL" id="SUNJ01011616">
    <property type="protein sequence ID" value="TPP58758.1"/>
    <property type="molecule type" value="Genomic_DNA"/>
</dbReference>
<name>A0A504YKT9_FASGI</name>
<protein>
    <submittedName>
        <fullName evidence="2">Uncharacterized protein</fullName>
    </submittedName>
</protein>
<feature type="region of interest" description="Disordered" evidence="1">
    <location>
        <begin position="31"/>
        <end position="60"/>
    </location>
</feature>